<dbReference type="InterPro" id="IPR029044">
    <property type="entry name" value="Nucleotide-diphossugar_trans"/>
</dbReference>
<accession>A0A7J4ZQL2</accession>
<dbReference type="Pfam" id="PF00535">
    <property type="entry name" value="Glycos_transf_2"/>
    <property type="match status" value="1"/>
</dbReference>
<evidence type="ECO:0000259" key="1">
    <source>
        <dbReference type="Pfam" id="PF00535"/>
    </source>
</evidence>
<evidence type="ECO:0000313" key="2">
    <source>
        <dbReference type="EMBL" id="KAB0665286.1"/>
    </source>
</evidence>
<dbReference type="PANTHER" id="PTHR22916">
    <property type="entry name" value="GLYCOSYLTRANSFERASE"/>
    <property type="match status" value="1"/>
</dbReference>
<dbReference type="InterPro" id="IPR001173">
    <property type="entry name" value="Glyco_trans_2-like"/>
</dbReference>
<comment type="caution">
    <text evidence="2">The sequence shown here is derived from an EMBL/GenBank/DDBJ whole genome shotgun (WGS) entry which is preliminary data.</text>
</comment>
<dbReference type="SUPFAM" id="SSF53448">
    <property type="entry name" value="Nucleotide-diphospho-sugar transferases"/>
    <property type="match status" value="1"/>
</dbReference>
<keyword evidence="3" id="KW-1185">Reference proteome</keyword>
<keyword evidence="2" id="KW-0808">Transferase</keyword>
<name>A0A7J4ZQL2_9BACT</name>
<dbReference type="CDD" id="cd00761">
    <property type="entry name" value="Glyco_tranf_GTA_type"/>
    <property type="match status" value="1"/>
</dbReference>
<protein>
    <submittedName>
        <fullName evidence="2">Glycosyltransferase family 2 protein</fullName>
    </submittedName>
</protein>
<feature type="domain" description="Glycosyltransferase 2-like" evidence="1">
    <location>
        <begin position="8"/>
        <end position="106"/>
    </location>
</feature>
<evidence type="ECO:0000313" key="3">
    <source>
        <dbReference type="Proteomes" id="UP000420562"/>
    </source>
</evidence>
<dbReference type="Proteomes" id="UP000420562">
    <property type="component" value="Unassembled WGS sequence"/>
</dbReference>
<dbReference type="EMBL" id="VZQZ01000005">
    <property type="protein sequence ID" value="KAB0665286.1"/>
    <property type="molecule type" value="Genomic_DNA"/>
</dbReference>
<organism evidence="2 3">
    <name type="scientific">Oryzomonas japonica</name>
    <dbReference type="NCBI Taxonomy" id="2603858"/>
    <lineage>
        <taxon>Bacteria</taxon>
        <taxon>Pseudomonadati</taxon>
        <taxon>Thermodesulfobacteriota</taxon>
        <taxon>Desulfuromonadia</taxon>
        <taxon>Geobacterales</taxon>
        <taxon>Geobacteraceae</taxon>
        <taxon>Oryzomonas</taxon>
    </lineage>
</organism>
<dbReference type="AlphaFoldDB" id="A0A7J4ZQL2"/>
<gene>
    <name evidence="2" type="ORF">F6V25_09355</name>
</gene>
<reference evidence="2 3" key="1">
    <citation type="submission" date="2019-09" db="EMBL/GenBank/DDBJ databases">
        <title>Geobacter sp. Red96, a novel strain isolated from paddy soil.</title>
        <authorList>
            <person name="Xu Z."/>
            <person name="Masuda Y."/>
            <person name="Itoh H."/>
            <person name="Senoo K."/>
        </authorList>
    </citation>
    <scope>NUCLEOTIDE SEQUENCE [LARGE SCALE GENOMIC DNA]</scope>
    <source>
        <strain evidence="2 3">Red96</strain>
    </source>
</reference>
<proteinExistence type="predicted"/>
<sequence length="299" mass="34566">MKIMHKFSIITAVYNRAHLLQNVYQSIVKQSITDVEWIVVDDGSEDNCREVVKSFKSSFPIIYLHQKNAGKHAALNRGITKSNSFFTVIIDSDDVLYNDDTLETVWNLNNELNLKKMNCSSISGLCLDRKLEVIGNTFPLRKDNSFIVSDHINMRFNKNISGDKCEFFLTDVLKRYPFPLLKDEKFLTEAVVWNRIAHDYKTVYVNIPFKLVEYLQDGLSSKIDLLFTNNMRGYMLYFNEGSIRPFKIKLRLLHAMNYIKVAHHLGYSCLKIFIGANNKLFFLPALCLAIVRGKKSINI</sequence>
<dbReference type="Gene3D" id="3.90.550.10">
    <property type="entry name" value="Spore Coat Polysaccharide Biosynthesis Protein SpsA, Chain A"/>
    <property type="match status" value="1"/>
</dbReference>
<dbReference type="GO" id="GO:0016758">
    <property type="term" value="F:hexosyltransferase activity"/>
    <property type="evidence" value="ECO:0007669"/>
    <property type="project" value="UniProtKB-ARBA"/>
</dbReference>